<dbReference type="EMBL" id="CP003746">
    <property type="protein sequence ID" value="AFU99874.1"/>
    <property type="molecule type" value="Genomic_DNA"/>
</dbReference>
<accession>K4KL39</accession>
<name>K4KL39_SIMAS</name>
<evidence type="ECO:0000313" key="2">
    <source>
        <dbReference type="EMBL" id="AFU99874.1"/>
    </source>
</evidence>
<feature type="transmembrane region" description="Helical" evidence="1">
    <location>
        <begin position="34"/>
        <end position="55"/>
    </location>
</feature>
<evidence type="ECO:0000313" key="3">
    <source>
        <dbReference type="Proteomes" id="UP000000466"/>
    </source>
</evidence>
<dbReference type="STRING" id="1117647.M5M_13670"/>
<dbReference type="KEGG" id="saga:M5M_13670"/>
<feature type="transmembrane region" description="Helical" evidence="1">
    <location>
        <begin position="75"/>
        <end position="93"/>
    </location>
</feature>
<sequence>MIYFFSFFLNIGIVASILWLAGRVGFVRIAFKHALICAVVSSLAGLVPYVGWFFALWSLFSMLHYFTRASLVPDLVVLVLLAQAFAMGLGALVGPDHSARQDRAERILLLERCQDDPDYAGCDSLHAY</sequence>
<dbReference type="AlphaFoldDB" id="K4KL39"/>
<keyword evidence="1" id="KW-0472">Membrane</keyword>
<organism evidence="2 3">
    <name type="scientific">Simiduia agarivorans (strain DSM 21679 / JCM 13881 / BCRC 17597 / SA1)</name>
    <dbReference type="NCBI Taxonomy" id="1117647"/>
    <lineage>
        <taxon>Bacteria</taxon>
        <taxon>Pseudomonadati</taxon>
        <taxon>Pseudomonadota</taxon>
        <taxon>Gammaproteobacteria</taxon>
        <taxon>Cellvibrionales</taxon>
        <taxon>Cellvibrionaceae</taxon>
        <taxon>Simiduia</taxon>
    </lineage>
</organism>
<evidence type="ECO:0000256" key="1">
    <source>
        <dbReference type="SAM" id="Phobius"/>
    </source>
</evidence>
<reference evidence="2 3" key="1">
    <citation type="journal article" date="2013" name="Genome Announc.">
        <title>Complete genome sequence of Simiduia agarivorans SA1(T), a marine bacterium able to degrade a variety of polysaccharides.</title>
        <authorList>
            <person name="Lin S.Y."/>
            <person name="Shieh W.Y."/>
            <person name="Chen J.S."/>
            <person name="Tang S.L."/>
        </authorList>
    </citation>
    <scope>NUCLEOTIDE SEQUENCE [LARGE SCALE GENOMIC DNA]</scope>
    <source>
        <strain evidence="3">DSM 21679 / JCM 13881 / BCRC 17597 / SA1</strain>
    </source>
</reference>
<keyword evidence="1" id="KW-1133">Transmembrane helix</keyword>
<dbReference type="RefSeq" id="WP_015048036.1">
    <property type="nucleotide sequence ID" value="NC_018868.3"/>
</dbReference>
<dbReference type="HOGENOM" id="CLU_1958095_0_0_6"/>
<protein>
    <submittedName>
        <fullName evidence="2">Uncharacterized protein</fullName>
    </submittedName>
</protein>
<keyword evidence="1" id="KW-0812">Transmembrane</keyword>
<gene>
    <name evidence="2" type="ordered locus">M5M_13670</name>
</gene>
<keyword evidence="3" id="KW-1185">Reference proteome</keyword>
<proteinExistence type="predicted"/>
<dbReference type="Proteomes" id="UP000000466">
    <property type="component" value="Chromosome"/>
</dbReference>
<dbReference type="eggNOG" id="ENOG5033MPX">
    <property type="taxonomic scope" value="Bacteria"/>
</dbReference>
<feature type="transmembrane region" description="Helical" evidence="1">
    <location>
        <begin position="6"/>
        <end position="22"/>
    </location>
</feature>